<feature type="compositionally biased region" description="Basic and acidic residues" evidence="1">
    <location>
        <begin position="551"/>
        <end position="563"/>
    </location>
</feature>
<accession>I4C2H2</accession>
<proteinExistence type="predicted"/>
<dbReference type="SUPFAM" id="SSF48452">
    <property type="entry name" value="TPR-like"/>
    <property type="match status" value="1"/>
</dbReference>
<dbReference type="Proteomes" id="UP000006055">
    <property type="component" value="Chromosome"/>
</dbReference>
<dbReference type="eggNOG" id="COG3063">
    <property type="taxonomic scope" value="Bacteria"/>
</dbReference>
<organism evidence="3 4">
    <name type="scientific">Desulfomonile tiedjei (strain ATCC 49306 / DSM 6799 / DCB-1)</name>
    <dbReference type="NCBI Taxonomy" id="706587"/>
    <lineage>
        <taxon>Bacteria</taxon>
        <taxon>Pseudomonadati</taxon>
        <taxon>Thermodesulfobacteriota</taxon>
        <taxon>Desulfomonilia</taxon>
        <taxon>Desulfomonilales</taxon>
        <taxon>Desulfomonilaceae</taxon>
        <taxon>Desulfomonile</taxon>
    </lineage>
</organism>
<dbReference type="RefSeq" id="WP_014808916.1">
    <property type="nucleotide sequence ID" value="NC_018025.1"/>
</dbReference>
<evidence type="ECO:0000313" key="3">
    <source>
        <dbReference type="EMBL" id="AFM23763.1"/>
    </source>
</evidence>
<evidence type="ECO:0000313" key="4">
    <source>
        <dbReference type="Proteomes" id="UP000006055"/>
    </source>
</evidence>
<feature type="region of interest" description="Disordered" evidence="1">
    <location>
        <begin position="243"/>
        <end position="265"/>
    </location>
</feature>
<gene>
    <name evidence="3" type="ordered locus">Desti_1047</name>
</gene>
<feature type="domain" description="DUF2314" evidence="2">
    <location>
        <begin position="572"/>
        <end position="674"/>
    </location>
</feature>
<reference evidence="4" key="1">
    <citation type="submission" date="2012-06" db="EMBL/GenBank/DDBJ databases">
        <title>Complete sequence of chromosome of Desulfomonile tiedjei DSM 6799.</title>
        <authorList>
            <person name="Lucas S."/>
            <person name="Copeland A."/>
            <person name="Lapidus A."/>
            <person name="Glavina del Rio T."/>
            <person name="Dalin E."/>
            <person name="Tice H."/>
            <person name="Bruce D."/>
            <person name="Goodwin L."/>
            <person name="Pitluck S."/>
            <person name="Peters L."/>
            <person name="Ovchinnikova G."/>
            <person name="Zeytun A."/>
            <person name="Lu M."/>
            <person name="Kyrpides N."/>
            <person name="Mavromatis K."/>
            <person name="Ivanova N."/>
            <person name="Brettin T."/>
            <person name="Detter J.C."/>
            <person name="Han C."/>
            <person name="Larimer F."/>
            <person name="Land M."/>
            <person name="Hauser L."/>
            <person name="Markowitz V."/>
            <person name="Cheng J.-F."/>
            <person name="Hugenholtz P."/>
            <person name="Woyke T."/>
            <person name="Wu D."/>
            <person name="Spring S."/>
            <person name="Schroeder M."/>
            <person name="Brambilla E."/>
            <person name="Klenk H.-P."/>
            <person name="Eisen J.A."/>
        </authorList>
    </citation>
    <scope>NUCLEOTIDE SEQUENCE [LARGE SCALE GENOMIC DNA]</scope>
    <source>
        <strain evidence="4">ATCC 49306 / DSM 6799 / DCB-1</strain>
    </source>
</reference>
<dbReference type="EMBL" id="CP003360">
    <property type="protein sequence ID" value="AFM23763.1"/>
    <property type="molecule type" value="Genomic_DNA"/>
</dbReference>
<keyword evidence="4" id="KW-1185">Reference proteome</keyword>
<evidence type="ECO:0000259" key="2">
    <source>
        <dbReference type="Pfam" id="PF10077"/>
    </source>
</evidence>
<name>I4C2H2_DESTA</name>
<dbReference type="Gene3D" id="1.25.40.10">
    <property type="entry name" value="Tetratricopeptide repeat domain"/>
    <property type="match status" value="1"/>
</dbReference>
<protein>
    <recommendedName>
        <fullName evidence="2">DUF2314 domain-containing protein</fullName>
    </recommendedName>
</protein>
<dbReference type="InterPro" id="IPR011990">
    <property type="entry name" value="TPR-like_helical_dom_sf"/>
</dbReference>
<dbReference type="OrthoDB" id="5378015at2"/>
<feature type="region of interest" description="Disordered" evidence="1">
    <location>
        <begin position="544"/>
        <end position="563"/>
    </location>
</feature>
<dbReference type="InterPro" id="IPR018756">
    <property type="entry name" value="DUF2314"/>
</dbReference>
<dbReference type="AlphaFoldDB" id="I4C2H2"/>
<evidence type="ECO:0000256" key="1">
    <source>
        <dbReference type="SAM" id="MobiDB-lite"/>
    </source>
</evidence>
<dbReference type="KEGG" id="dti:Desti_1047"/>
<sequence>MVHVRCPECGFLQVMSEERFLSISDEFIGCPHCNAQVPKKWEPQEDSVPEEAHHKMIAFSRRILNGGGVSREVVFALESLVRHYGAVEDSNKALGLGYAAMGEKNKAEEFLRTAAQEFPDDREILHCLLDLLFQRNKFDEVAQFGEALASLDPSAIGSGDVARLALAYAGMNNPEKAKTVLDSYPHIDSRDPLVKKARKALNKSEASGIRSLLGKQGPLQRLLLEAGKGSLKTLSDRARNFVAGAGRNPQGSSPTKQRRAETVSTSVSGTSPAVLEYWIYTPGKVIPTWDDLRTQLVDCCSGRSERQQMFRFLENAIEKNSLSIEYILRHESEALFLYPDELIPCNSRELSDEDRTTLAQAEMIVRLRLTHAETEAGIEYLVFAAKFVETVRSLVNGVVQDAASHVLWGTEQWKKQVQQPSRLVETNLHFEILADDGNVWIHSHGMQKFGLPDIEMEGIPEDLANRGRMVVLAVAELLIKKRGECSIETEIEIPGVPAILNLEPQAPDQEGHFPNGSLKIRLVPDAEGTLDDARGILSSVSSRMSHASLGRRSEPGADAAEPEKVPVTLRRDMVEAHKRARQGLPLFKTSFQQSIDSDEHIHAVKVGFPAQGGKYEWMWVTLDAWRGQSLVGHLESSPVLRKDLSKGSRVQITEAEIFDWVIVQSGDVLEGAYTEKLTA</sequence>
<dbReference type="STRING" id="706587.Desti_1047"/>
<dbReference type="HOGENOM" id="CLU_404776_0_0_7"/>
<dbReference type="Pfam" id="PF10077">
    <property type="entry name" value="DUF2314"/>
    <property type="match status" value="1"/>
</dbReference>